<evidence type="ECO:0000313" key="1">
    <source>
        <dbReference type="EMBL" id="TWH77800.1"/>
    </source>
</evidence>
<proteinExistence type="predicted"/>
<dbReference type="RefSeq" id="WP_145086289.1">
    <property type="nucleotide sequence ID" value="NZ_JAYFNS010000013.1"/>
</dbReference>
<protein>
    <submittedName>
        <fullName evidence="1">Uncharacterized protein</fullName>
    </submittedName>
</protein>
<dbReference type="AlphaFoldDB" id="A0A562J3Q5"/>
<organism evidence="1 2">
    <name type="scientific">Sedimentibacter saalensis</name>
    <dbReference type="NCBI Taxonomy" id="130788"/>
    <lineage>
        <taxon>Bacteria</taxon>
        <taxon>Bacillati</taxon>
        <taxon>Bacillota</taxon>
        <taxon>Tissierellia</taxon>
        <taxon>Sedimentibacter</taxon>
    </lineage>
</organism>
<name>A0A562J3Q5_9FIRM</name>
<keyword evidence="2" id="KW-1185">Reference proteome</keyword>
<sequence length="334" mass="39019">MLLFRMGPRYLFIRTENVDEITRFLELKLSGEETDFQKGFENATENCTLCFITDINIEKTCIEDAKKIVLIRDVASVILSTIINSHACNLLQRVDMGPSSIVMRIAGNEQKLIDQLKIVFDGKEVDWIDGIRIGEKDDTILAFTNKSISDTISSSDFLITKLLIPHPITEVHGRLRVEGLRYITQNLNDSQWYELRINIYDSYGKYKEHYDRLMFIMSKLEIGMILGESWTKDHAVLLYSVLTYQVRLFTFLTPQEIKMILMALEYSVDGKRLVDFDVYYNNHKLYWYDVIKTKGRKSKPEEAKACRQNLYQKLKPEYIETLELMEKSIIQNSK</sequence>
<reference evidence="1 2" key="1">
    <citation type="submission" date="2019-07" db="EMBL/GenBank/DDBJ databases">
        <title>Genomic Encyclopedia of Type Strains, Phase I: the one thousand microbial genomes (KMG-I) project.</title>
        <authorList>
            <person name="Kyrpides N."/>
        </authorList>
    </citation>
    <scope>NUCLEOTIDE SEQUENCE [LARGE SCALE GENOMIC DNA]</scope>
    <source>
        <strain evidence="1 2">DSM 13558</strain>
    </source>
</reference>
<dbReference type="EMBL" id="VLKH01000012">
    <property type="protein sequence ID" value="TWH77800.1"/>
    <property type="molecule type" value="Genomic_DNA"/>
</dbReference>
<accession>A0A562J3Q5</accession>
<evidence type="ECO:0000313" key="2">
    <source>
        <dbReference type="Proteomes" id="UP000315343"/>
    </source>
</evidence>
<gene>
    <name evidence="1" type="ORF">LY60_03310</name>
</gene>
<dbReference type="Proteomes" id="UP000315343">
    <property type="component" value="Unassembled WGS sequence"/>
</dbReference>
<dbReference type="OrthoDB" id="2383at2"/>
<comment type="caution">
    <text evidence="1">The sequence shown here is derived from an EMBL/GenBank/DDBJ whole genome shotgun (WGS) entry which is preliminary data.</text>
</comment>